<dbReference type="Gene3D" id="3.10.350.10">
    <property type="entry name" value="LysM domain"/>
    <property type="match status" value="1"/>
</dbReference>
<keyword evidence="4" id="KW-1185">Reference proteome</keyword>
<dbReference type="InterPro" id="IPR018392">
    <property type="entry name" value="LysM"/>
</dbReference>
<feature type="domain" description="LysM" evidence="3">
    <location>
        <begin position="76"/>
        <end position="120"/>
    </location>
</feature>
<evidence type="ECO:0000256" key="1">
    <source>
        <dbReference type="SAM" id="MobiDB-lite"/>
    </source>
</evidence>
<evidence type="ECO:0000313" key="4">
    <source>
        <dbReference type="Proteomes" id="UP000887569"/>
    </source>
</evidence>
<dbReference type="AlphaFoldDB" id="A0A915AFA8"/>
<accession>A0A915AFA8</accession>
<keyword evidence="2" id="KW-1133">Transmembrane helix</keyword>
<dbReference type="InterPro" id="IPR036779">
    <property type="entry name" value="LysM_dom_sf"/>
</dbReference>
<keyword evidence="2" id="KW-0812">Transmembrane</keyword>
<dbReference type="PANTHER" id="PTHR20932">
    <property type="entry name" value="LYSM AND PUTATIVE PEPTIDOGLYCAN-BINDING DOMAIN-CONTAINING PROTEIN"/>
    <property type="match status" value="1"/>
</dbReference>
<reference evidence="5" key="1">
    <citation type="submission" date="2022-11" db="UniProtKB">
        <authorList>
            <consortium name="WormBaseParasite"/>
        </authorList>
    </citation>
    <scope>IDENTIFICATION</scope>
</reference>
<feature type="transmembrane region" description="Helical" evidence="2">
    <location>
        <begin position="212"/>
        <end position="233"/>
    </location>
</feature>
<organism evidence="4 5">
    <name type="scientific">Parascaris univalens</name>
    <name type="common">Nematode worm</name>
    <dbReference type="NCBI Taxonomy" id="6257"/>
    <lineage>
        <taxon>Eukaryota</taxon>
        <taxon>Metazoa</taxon>
        <taxon>Ecdysozoa</taxon>
        <taxon>Nematoda</taxon>
        <taxon>Chromadorea</taxon>
        <taxon>Rhabditida</taxon>
        <taxon>Spirurina</taxon>
        <taxon>Ascaridomorpha</taxon>
        <taxon>Ascaridoidea</taxon>
        <taxon>Ascarididae</taxon>
        <taxon>Parascaris</taxon>
    </lineage>
</organism>
<dbReference type="InterPro" id="IPR045030">
    <property type="entry name" value="LYSM1-4"/>
</dbReference>
<dbReference type="SMART" id="SM00257">
    <property type="entry name" value="LysM"/>
    <property type="match status" value="1"/>
</dbReference>
<evidence type="ECO:0000256" key="2">
    <source>
        <dbReference type="SAM" id="Phobius"/>
    </source>
</evidence>
<sequence length="258" mass="28771">SILRCFVEEFAGAGYGAETIEAPSNEIGIMLSGYEEECGEGSSKEAVELRSRSQRIGNGTRLSRSDEGKQNDKIIIEKKVKPGDSLNKIALQYSVPVSELKRTNNLVAEQDLFALPVVRIPISRLRKELNLEHERELLKNDSPIEDLDVDDTRDDRPLLDGETGIGRSVEELFEKADASLAQVREAIPTTSGVEGAFHFVDARSPDHSHKGLWLIIVAVIMMFLIIPLVLTFFEEKGELFDEYENVGHVPHRKTVIVS</sequence>
<protein>
    <submittedName>
        <fullName evidence="5">LysM domain-containing protein</fullName>
    </submittedName>
</protein>
<dbReference type="CDD" id="cd00118">
    <property type="entry name" value="LysM"/>
    <property type="match status" value="1"/>
</dbReference>
<dbReference type="WBParaSite" id="PgR004_g186_t01">
    <property type="protein sequence ID" value="PgR004_g186_t01"/>
    <property type="gene ID" value="PgR004_g186"/>
</dbReference>
<keyword evidence="2" id="KW-0472">Membrane</keyword>
<dbReference type="SUPFAM" id="SSF54106">
    <property type="entry name" value="LysM domain"/>
    <property type="match status" value="1"/>
</dbReference>
<proteinExistence type="predicted"/>
<dbReference type="PANTHER" id="PTHR20932:SF13">
    <property type="entry name" value="LD36653P"/>
    <property type="match status" value="1"/>
</dbReference>
<dbReference type="Pfam" id="PF01476">
    <property type="entry name" value="LysM"/>
    <property type="match status" value="1"/>
</dbReference>
<feature type="region of interest" description="Disordered" evidence="1">
    <location>
        <begin position="50"/>
        <end position="69"/>
    </location>
</feature>
<evidence type="ECO:0000313" key="5">
    <source>
        <dbReference type="WBParaSite" id="PgR004_g186_t01"/>
    </source>
</evidence>
<dbReference type="Proteomes" id="UP000887569">
    <property type="component" value="Unplaced"/>
</dbReference>
<dbReference type="PROSITE" id="PS51782">
    <property type="entry name" value="LYSM"/>
    <property type="match status" value="1"/>
</dbReference>
<name>A0A915AFA8_PARUN</name>
<evidence type="ECO:0000259" key="3">
    <source>
        <dbReference type="PROSITE" id="PS51782"/>
    </source>
</evidence>